<dbReference type="FunFam" id="1.10.287.990:FF:000002">
    <property type="entry name" value="Superoxide dismutase"/>
    <property type="match status" value="1"/>
</dbReference>
<dbReference type="PROSITE" id="PS00088">
    <property type="entry name" value="SOD_MN"/>
    <property type="match status" value="1"/>
</dbReference>
<dbReference type="Pfam" id="PF02777">
    <property type="entry name" value="Sod_Fe_C"/>
    <property type="match status" value="1"/>
</dbReference>
<keyword evidence="6" id="KW-0408">Iron</keyword>
<dbReference type="PANTHER" id="PTHR42769:SF3">
    <property type="entry name" value="SUPEROXIDE DISMUTASE [FE] 2, CHLOROPLASTIC"/>
    <property type="match status" value="1"/>
</dbReference>
<feature type="domain" description="Manganese/iron superoxide dismutase C-terminal" evidence="10">
    <location>
        <begin position="87"/>
        <end position="183"/>
    </location>
</feature>
<dbReference type="PANTHER" id="PTHR42769">
    <property type="entry name" value="SUPEROXIDE DISMUTASE"/>
    <property type="match status" value="1"/>
</dbReference>
<dbReference type="AlphaFoldDB" id="A0A2P8R3N0"/>
<dbReference type="SUPFAM" id="SSF54719">
    <property type="entry name" value="Fe,Mn superoxide dismutase (SOD), C-terminal domain"/>
    <property type="match status" value="1"/>
</dbReference>
<dbReference type="Gene3D" id="3.55.40.20">
    <property type="entry name" value="Iron/manganese superoxide dismutase, C-terminal domain"/>
    <property type="match status" value="1"/>
</dbReference>
<dbReference type="PRINTS" id="PR01703">
    <property type="entry name" value="MNSODISMTASE"/>
</dbReference>
<dbReference type="GO" id="GO:0046872">
    <property type="term" value="F:metal ion binding"/>
    <property type="evidence" value="ECO:0007669"/>
    <property type="project" value="UniProtKB-KW"/>
</dbReference>
<feature type="binding site" evidence="7">
    <location>
        <position position="155"/>
    </location>
    <ligand>
        <name>Mn(2+)</name>
        <dbReference type="ChEBI" id="CHEBI:29035"/>
    </ligand>
</feature>
<evidence type="ECO:0000256" key="8">
    <source>
        <dbReference type="RuleBase" id="RU000414"/>
    </source>
</evidence>
<protein>
    <recommendedName>
        <fullName evidence="3 8">Superoxide dismutase</fullName>
        <ecNumber evidence="3 8">1.15.1.1</ecNumber>
    </recommendedName>
</protein>
<dbReference type="PIRSF" id="PIRSF000349">
    <property type="entry name" value="SODismutase"/>
    <property type="match status" value="1"/>
</dbReference>
<evidence type="ECO:0000256" key="3">
    <source>
        <dbReference type="ARBA" id="ARBA00012682"/>
    </source>
</evidence>
<evidence type="ECO:0000259" key="10">
    <source>
        <dbReference type="Pfam" id="PF02777"/>
    </source>
</evidence>
<comment type="function">
    <text evidence="8">Destroys radicals which are normally produced within the cells and which are toxic to biological systems.</text>
</comment>
<dbReference type="GO" id="GO:0004784">
    <property type="term" value="F:superoxide dismutase activity"/>
    <property type="evidence" value="ECO:0007669"/>
    <property type="project" value="UniProtKB-EC"/>
</dbReference>
<evidence type="ECO:0000313" key="12">
    <source>
        <dbReference type="Proteomes" id="UP000240535"/>
    </source>
</evidence>
<feature type="domain" description="Manganese/iron superoxide dismutase N-terminal" evidence="9">
    <location>
        <begin position="2"/>
        <end position="79"/>
    </location>
</feature>
<comment type="catalytic activity">
    <reaction evidence="8">
        <text>2 superoxide + 2 H(+) = H2O2 + O2</text>
        <dbReference type="Rhea" id="RHEA:20696"/>
        <dbReference type="ChEBI" id="CHEBI:15378"/>
        <dbReference type="ChEBI" id="CHEBI:15379"/>
        <dbReference type="ChEBI" id="CHEBI:16240"/>
        <dbReference type="ChEBI" id="CHEBI:18421"/>
        <dbReference type="EC" id="1.15.1.1"/>
    </reaction>
</comment>
<feature type="binding site" evidence="7">
    <location>
        <position position="151"/>
    </location>
    <ligand>
        <name>Mn(2+)</name>
        <dbReference type="ChEBI" id="CHEBI:29035"/>
    </ligand>
</feature>
<sequence length="216" mass="24797">MFKLRDLPFDAKNNAIVSEKTCDYHHGKHHNAYVANLNNLVAGTEFEKSGLYDIIMNAKGGIFNNAAQVYNHDFYWDSIAKKSEASKELKEALEKEFTNFKDEFIKASATLFGSGWCWLTYDPETKKLEIIQTSNADTPVTQNKVPLLVVDVWEHAYYLDSQNARPAYLEKFYENINWEFVSEAYEWAKKEGMNSVKFYIDEVHPEVKKGSCGCGC</sequence>
<evidence type="ECO:0000313" key="11">
    <source>
        <dbReference type="EMBL" id="PSM53093.1"/>
    </source>
</evidence>
<dbReference type="EC" id="1.15.1.1" evidence="3 8"/>
<name>A0A2P8R3N0_9BACT</name>
<feature type="binding site" evidence="7">
    <location>
        <position position="72"/>
    </location>
    <ligand>
        <name>Mn(2+)</name>
        <dbReference type="ChEBI" id="CHEBI:29035"/>
    </ligand>
</feature>
<comment type="similarity">
    <text evidence="1 8">Belongs to the iron/manganese superoxide dismutase family.</text>
</comment>
<evidence type="ECO:0000256" key="7">
    <source>
        <dbReference type="PIRSR" id="PIRSR000349-1"/>
    </source>
</evidence>
<accession>A0A2P8R3N0</accession>
<evidence type="ECO:0000256" key="6">
    <source>
        <dbReference type="ARBA" id="ARBA00023004"/>
    </source>
</evidence>
<evidence type="ECO:0000259" key="9">
    <source>
        <dbReference type="Pfam" id="PF00081"/>
    </source>
</evidence>
<dbReference type="Proteomes" id="UP000240535">
    <property type="component" value="Unassembled WGS sequence"/>
</dbReference>
<dbReference type="InterPro" id="IPR019833">
    <property type="entry name" value="Mn/Fe_SOD_BS"/>
</dbReference>
<reference evidence="12" key="1">
    <citation type="submission" date="2017-10" db="EMBL/GenBank/DDBJ databases">
        <title>Campylobacter species from seals.</title>
        <authorList>
            <person name="Gilbert M.J."/>
            <person name="Zomer A.L."/>
            <person name="Timmerman A.J."/>
            <person name="Duim B."/>
            <person name="Wagenaar J.A."/>
        </authorList>
    </citation>
    <scope>NUCLEOTIDE SEQUENCE [LARGE SCALE GENOMIC DNA]</scope>
    <source>
        <strain evidence="12">17S00004-5</strain>
    </source>
</reference>
<evidence type="ECO:0000256" key="1">
    <source>
        <dbReference type="ARBA" id="ARBA00008714"/>
    </source>
</evidence>
<gene>
    <name evidence="11" type="ORF">CQ405_00645</name>
</gene>
<dbReference type="Gene3D" id="1.10.287.990">
    <property type="entry name" value="Fe,Mn superoxide dismutase (SOD) domain"/>
    <property type="match status" value="1"/>
</dbReference>
<dbReference type="InterPro" id="IPR001189">
    <property type="entry name" value="Mn/Fe_SOD"/>
</dbReference>
<dbReference type="EMBL" id="PDHH01000001">
    <property type="protein sequence ID" value="PSM53093.1"/>
    <property type="molecule type" value="Genomic_DNA"/>
</dbReference>
<evidence type="ECO:0000256" key="2">
    <source>
        <dbReference type="ARBA" id="ARBA00011738"/>
    </source>
</evidence>
<dbReference type="OrthoDB" id="9803125at2"/>
<dbReference type="RefSeq" id="WP_106869534.1">
    <property type="nucleotide sequence ID" value="NZ_CP053841.1"/>
</dbReference>
<keyword evidence="5 8" id="KW-0560">Oxidoreductase</keyword>
<comment type="subunit">
    <text evidence="2">Homodimer.</text>
</comment>
<evidence type="ECO:0000256" key="4">
    <source>
        <dbReference type="ARBA" id="ARBA00022723"/>
    </source>
</evidence>
<dbReference type="InterPro" id="IPR036324">
    <property type="entry name" value="Mn/Fe_SOD_N_sf"/>
</dbReference>
<evidence type="ECO:0000256" key="5">
    <source>
        <dbReference type="ARBA" id="ARBA00023002"/>
    </source>
</evidence>
<keyword evidence="4 7" id="KW-0479">Metal-binding</keyword>
<organism evidence="11 12">
    <name type="scientific">Campylobacter blaseri</name>
    <dbReference type="NCBI Taxonomy" id="2042961"/>
    <lineage>
        <taxon>Bacteria</taxon>
        <taxon>Pseudomonadati</taxon>
        <taxon>Campylobacterota</taxon>
        <taxon>Epsilonproteobacteria</taxon>
        <taxon>Campylobacterales</taxon>
        <taxon>Campylobacteraceae</taxon>
        <taxon>Campylobacter</taxon>
    </lineage>
</organism>
<dbReference type="InterPro" id="IPR019832">
    <property type="entry name" value="Mn/Fe_SOD_C"/>
</dbReference>
<keyword evidence="12" id="KW-1185">Reference proteome</keyword>
<proteinExistence type="inferred from homology"/>
<comment type="caution">
    <text evidence="11">The sequence shown here is derived from an EMBL/GenBank/DDBJ whole genome shotgun (WGS) entry which is preliminary data.</text>
</comment>
<dbReference type="InterPro" id="IPR019831">
    <property type="entry name" value="Mn/Fe_SOD_N"/>
</dbReference>
<feature type="binding site" evidence="7">
    <location>
        <position position="25"/>
    </location>
    <ligand>
        <name>Mn(2+)</name>
        <dbReference type="ChEBI" id="CHEBI:29035"/>
    </ligand>
</feature>
<dbReference type="SUPFAM" id="SSF46609">
    <property type="entry name" value="Fe,Mn superoxide dismutase (SOD), N-terminal domain"/>
    <property type="match status" value="1"/>
</dbReference>
<dbReference type="Pfam" id="PF00081">
    <property type="entry name" value="Sod_Fe_N"/>
    <property type="match status" value="1"/>
</dbReference>
<dbReference type="InterPro" id="IPR036314">
    <property type="entry name" value="SOD_C_sf"/>
</dbReference>